<evidence type="ECO:0000313" key="3">
    <source>
        <dbReference type="Proteomes" id="UP000256661"/>
    </source>
</evidence>
<evidence type="ECO:0000256" key="1">
    <source>
        <dbReference type="SAM" id="SignalP"/>
    </source>
</evidence>
<evidence type="ECO:0008006" key="4">
    <source>
        <dbReference type="Google" id="ProtNLM"/>
    </source>
</evidence>
<keyword evidence="1" id="KW-0732">Signal</keyword>
<proteinExistence type="predicted"/>
<protein>
    <recommendedName>
        <fullName evidence="4">Lipoprotein</fullName>
    </recommendedName>
</protein>
<keyword evidence="3" id="KW-1185">Reference proteome</keyword>
<accession>A0A3D9SW16</accession>
<feature type="chain" id="PRO_5039405968" description="Lipoprotein" evidence="1">
    <location>
        <begin position="23"/>
        <end position="303"/>
    </location>
</feature>
<feature type="signal peptide" evidence="1">
    <location>
        <begin position="1"/>
        <end position="22"/>
    </location>
</feature>
<dbReference type="EMBL" id="QTTT01000001">
    <property type="protein sequence ID" value="REF00019.1"/>
    <property type="molecule type" value="Genomic_DNA"/>
</dbReference>
<dbReference type="PROSITE" id="PS51257">
    <property type="entry name" value="PROKAR_LIPOPROTEIN"/>
    <property type="match status" value="1"/>
</dbReference>
<name>A0A3D9SW16_9ACTN</name>
<evidence type="ECO:0000313" key="2">
    <source>
        <dbReference type="EMBL" id="REF00019.1"/>
    </source>
</evidence>
<dbReference type="AlphaFoldDB" id="A0A3D9SW16"/>
<sequence length="303" mass="33152">MLNNFTRVVSVVLAVCSAVALAGACGTKEGRGKPVMPREVSDAEARILWDAEQILIRDCVARAGFRYWVPSYPPFPEGREFPYVLDDLDWARKNGYGAALRAHMRKADEADPNRRYLKSLPVARRRAVLVVLNGVGPTPGARGRRPDEVEAWLPTGGVVRRGTADCPSQAQRALYGDLAGWFRATRVTGSLTALTEARVLGDPRYGAAVRPWASCMERRGHPFATPARARTETLRTAPRHAEEVEVAVAEASCAEVTGLASRARSLEAEHAHIVTTPYRAEVVALRRLRLEALPRARGVVARG</sequence>
<dbReference type="Proteomes" id="UP000256661">
    <property type="component" value="Unassembled WGS sequence"/>
</dbReference>
<gene>
    <name evidence="2" type="ORF">DFJ69_5539</name>
</gene>
<organism evidence="2 3">
    <name type="scientific">Thermomonospora umbrina</name>
    <dbReference type="NCBI Taxonomy" id="111806"/>
    <lineage>
        <taxon>Bacteria</taxon>
        <taxon>Bacillati</taxon>
        <taxon>Actinomycetota</taxon>
        <taxon>Actinomycetes</taxon>
        <taxon>Streptosporangiales</taxon>
        <taxon>Thermomonosporaceae</taxon>
        <taxon>Thermomonospora</taxon>
    </lineage>
</organism>
<reference evidence="2 3" key="1">
    <citation type="submission" date="2018-08" db="EMBL/GenBank/DDBJ databases">
        <title>Sequencing the genomes of 1000 actinobacteria strains.</title>
        <authorList>
            <person name="Klenk H.-P."/>
        </authorList>
    </citation>
    <scope>NUCLEOTIDE SEQUENCE [LARGE SCALE GENOMIC DNA]</scope>
    <source>
        <strain evidence="2 3">DSM 43927</strain>
    </source>
</reference>
<comment type="caution">
    <text evidence="2">The sequence shown here is derived from an EMBL/GenBank/DDBJ whole genome shotgun (WGS) entry which is preliminary data.</text>
</comment>